<keyword evidence="1" id="KW-0732">Signal</keyword>
<name>A0AAU6PZB2_9DEIO</name>
<organism evidence="2">
    <name type="scientific">Deinococcus sp. VB142</name>
    <dbReference type="NCBI Taxonomy" id="3112952"/>
    <lineage>
        <taxon>Bacteria</taxon>
        <taxon>Thermotogati</taxon>
        <taxon>Deinococcota</taxon>
        <taxon>Deinococci</taxon>
        <taxon>Deinococcales</taxon>
        <taxon>Deinococcaceae</taxon>
        <taxon>Deinococcus</taxon>
    </lineage>
</organism>
<proteinExistence type="predicted"/>
<accession>A0AAU6PZB2</accession>
<protein>
    <submittedName>
        <fullName evidence="2">Glutaminyl-peptide cyclotransferase</fullName>
    </submittedName>
</protein>
<evidence type="ECO:0000256" key="1">
    <source>
        <dbReference type="SAM" id="SignalP"/>
    </source>
</evidence>
<feature type="chain" id="PRO_5043873464" evidence="1">
    <location>
        <begin position="25"/>
        <end position="302"/>
    </location>
</feature>
<feature type="signal peptide" evidence="1">
    <location>
        <begin position="1"/>
        <end position="24"/>
    </location>
</feature>
<reference evidence="2" key="1">
    <citation type="submission" date="2024-03" db="EMBL/GenBank/DDBJ databases">
        <title>Deinococcus weizhi sp. nov., isolated from human skin.</title>
        <authorList>
            <person name="Wei Z."/>
            <person name="Tian F."/>
            <person name="Yang C."/>
            <person name="Xin L.T."/>
            <person name="Wen Z.J."/>
            <person name="Lan K.C."/>
            <person name="Yu L."/>
            <person name="Zhe W."/>
            <person name="Dan F.D."/>
            <person name="Jun W."/>
            <person name="Rui Z."/>
            <person name="Yong X.J."/>
            <person name="Ting Y."/>
            <person name="Wei X."/>
            <person name="Xu Z.G."/>
            <person name="Xin Z."/>
            <person name="Dong F.G."/>
            <person name="Ni X.M."/>
            <person name="Zheng M.G."/>
            <person name="Chun Y."/>
            <person name="Qian W.X."/>
        </authorList>
    </citation>
    <scope>NUCLEOTIDE SEQUENCE</scope>
    <source>
        <strain evidence="2">VB142</strain>
    </source>
</reference>
<dbReference type="InterPro" id="IPR011044">
    <property type="entry name" value="Quino_amine_DH_bsu"/>
</dbReference>
<evidence type="ECO:0000313" key="2">
    <source>
        <dbReference type="EMBL" id="WYF43643.1"/>
    </source>
</evidence>
<dbReference type="EMBL" id="CP149782">
    <property type="protein sequence ID" value="WYF43643.1"/>
    <property type="molecule type" value="Genomic_DNA"/>
</dbReference>
<gene>
    <name evidence="2" type="ORF">WDJ50_09445</name>
</gene>
<dbReference type="InterPro" id="IPR007788">
    <property type="entry name" value="QCT"/>
</dbReference>
<dbReference type="RefSeq" id="WP_339094487.1">
    <property type="nucleotide sequence ID" value="NZ_CP149782.1"/>
</dbReference>
<dbReference type="GO" id="GO:0016603">
    <property type="term" value="F:glutaminyl-peptide cyclotransferase activity"/>
    <property type="evidence" value="ECO:0007669"/>
    <property type="project" value="InterPro"/>
</dbReference>
<dbReference type="PANTHER" id="PTHR31270:SF1">
    <property type="entry name" value="GLUTAMINYL-PEPTIDE CYCLOTRANSFERASE"/>
    <property type="match status" value="1"/>
</dbReference>
<sequence>MRPLAVVFPLTLLAAATLLTVALAQTPTSVAAPSTSSKPGGAAAATPARTPVLRPVVVTRYPHDPRAFTQGLQYLGDGKYLESTGQVGESGVRISELKTAKVLRQTATPLGQAFGEGAAALGNTVYHITWQDGAAFSFDQRTLKETGRYSYQGEGWGLTHDGKSLIMSNGSAALMWRDPKTFAVQRSVQVTALGQPVKNLNELEYVQGYVYANIWLTDRIARIHPKTGKVLAWIDVSALTREVSTTAAKQGQALTFDDVANGIAFVPERGTLLLTGKRWPTVFEVKVPGLGLRAETAAAGKN</sequence>
<dbReference type="AlphaFoldDB" id="A0AAU6PZB2"/>
<dbReference type="Pfam" id="PF05096">
    <property type="entry name" value="Glu_cyclase_2"/>
    <property type="match status" value="1"/>
</dbReference>
<dbReference type="PANTHER" id="PTHR31270">
    <property type="entry name" value="GLUTAMINYL-PEPTIDE CYCLOTRANSFERASE"/>
    <property type="match status" value="1"/>
</dbReference>
<dbReference type="SUPFAM" id="SSF50969">
    <property type="entry name" value="YVTN repeat-like/Quinoprotein amine dehydrogenase"/>
    <property type="match status" value="1"/>
</dbReference>